<evidence type="ECO:0000256" key="2">
    <source>
        <dbReference type="ARBA" id="ARBA00006012"/>
    </source>
</evidence>
<keyword evidence="3" id="KW-0813">Transport</keyword>
<comment type="caution">
    <text evidence="11">The sequence shown here is derived from an EMBL/GenBank/DDBJ whole genome shotgun (WGS) entry which is preliminary data.</text>
</comment>
<comment type="subcellular location">
    <subcellularLocation>
        <location evidence="1">Membrane</location>
        <topology evidence="1">Multi-pass membrane protein</topology>
    </subcellularLocation>
</comment>
<keyword evidence="12" id="KW-1185">Reference proteome</keyword>
<evidence type="ECO:0000256" key="7">
    <source>
        <dbReference type="ARBA" id="ARBA00022840"/>
    </source>
</evidence>
<evidence type="ECO:0000256" key="1">
    <source>
        <dbReference type="ARBA" id="ARBA00004141"/>
    </source>
</evidence>
<keyword evidence="5" id="KW-0677">Repeat</keyword>
<dbReference type="InterPro" id="IPR034001">
    <property type="entry name" value="ABCG_PDR_1"/>
</dbReference>
<evidence type="ECO:0000256" key="4">
    <source>
        <dbReference type="ARBA" id="ARBA00022692"/>
    </source>
</evidence>
<evidence type="ECO:0000313" key="11">
    <source>
        <dbReference type="EMBL" id="MQM18092.1"/>
    </source>
</evidence>
<dbReference type="PROSITE" id="PS50893">
    <property type="entry name" value="ABC_TRANSPORTER_2"/>
    <property type="match status" value="1"/>
</dbReference>
<dbReference type="InterPro" id="IPR003593">
    <property type="entry name" value="AAA+_ATPase"/>
</dbReference>
<organism evidence="11 12">
    <name type="scientific">Colocasia esculenta</name>
    <name type="common">Wild taro</name>
    <name type="synonym">Arum esculentum</name>
    <dbReference type="NCBI Taxonomy" id="4460"/>
    <lineage>
        <taxon>Eukaryota</taxon>
        <taxon>Viridiplantae</taxon>
        <taxon>Streptophyta</taxon>
        <taxon>Embryophyta</taxon>
        <taxon>Tracheophyta</taxon>
        <taxon>Spermatophyta</taxon>
        <taxon>Magnoliopsida</taxon>
        <taxon>Liliopsida</taxon>
        <taxon>Araceae</taxon>
        <taxon>Aroideae</taxon>
        <taxon>Colocasieae</taxon>
        <taxon>Colocasia</taxon>
    </lineage>
</organism>
<evidence type="ECO:0000256" key="9">
    <source>
        <dbReference type="ARBA" id="ARBA00023136"/>
    </source>
</evidence>
<evidence type="ECO:0000256" key="6">
    <source>
        <dbReference type="ARBA" id="ARBA00022741"/>
    </source>
</evidence>
<evidence type="ECO:0000256" key="3">
    <source>
        <dbReference type="ARBA" id="ARBA00022448"/>
    </source>
</evidence>
<comment type="similarity">
    <text evidence="2">Belongs to the ABC transporter superfamily. ABCG family. PDR (TC 3.A.1.205) subfamily.</text>
</comment>
<proteinExistence type="inferred from homology"/>
<dbReference type="GO" id="GO:0140359">
    <property type="term" value="F:ABC-type transporter activity"/>
    <property type="evidence" value="ECO:0007669"/>
    <property type="project" value="InterPro"/>
</dbReference>
<evidence type="ECO:0000313" key="12">
    <source>
        <dbReference type="Proteomes" id="UP000652761"/>
    </source>
</evidence>
<evidence type="ECO:0000256" key="8">
    <source>
        <dbReference type="ARBA" id="ARBA00022989"/>
    </source>
</evidence>
<protein>
    <recommendedName>
        <fullName evidence="10">ABC transporter domain-containing protein</fullName>
    </recommendedName>
</protein>
<reference evidence="11" key="1">
    <citation type="submission" date="2017-07" db="EMBL/GenBank/DDBJ databases">
        <title>Taro Niue Genome Assembly and Annotation.</title>
        <authorList>
            <person name="Atibalentja N."/>
            <person name="Keating K."/>
            <person name="Fields C.J."/>
        </authorList>
    </citation>
    <scope>NUCLEOTIDE SEQUENCE</scope>
    <source>
        <strain evidence="11">Niue_2</strain>
        <tissue evidence="11">Leaf</tissue>
    </source>
</reference>
<dbReference type="InterPro" id="IPR027417">
    <property type="entry name" value="P-loop_NTPase"/>
</dbReference>
<dbReference type="PANTHER" id="PTHR48040">
    <property type="entry name" value="PLEIOTROPIC DRUG RESISTANCE PROTEIN 1-LIKE ISOFORM X1"/>
    <property type="match status" value="1"/>
</dbReference>
<dbReference type="GO" id="GO:0016020">
    <property type="term" value="C:membrane"/>
    <property type="evidence" value="ECO:0007669"/>
    <property type="project" value="UniProtKB-SubCell"/>
</dbReference>
<dbReference type="Proteomes" id="UP000652761">
    <property type="component" value="Unassembled WGS sequence"/>
</dbReference>
<dbReference type="PANTHER" id="PTHR48040:SF13">
    <property type="entry name" value="ABC TRANSPORTER G FAMILY MEMBER 31"/>
    <property type="match status" value="1"/>
</dbReference>
<dbReference type="SUPFAM" id="SSF52540">
    <property type="entry name" value="P-loop containing nucleoside triphosphate hydrolases"/>
    <property type="match status" value="1"/>
</dbReference>
<keyword evidence="4" id="KW-0812">Transmembrane</keyword>
<dbReference type="CDD" id="cd03233">
    <property type="entry name" value="ABCG_PDR_domain1"/>
    <property type="match status" value="1"/>
</dbReference>
<dbReference type="Pfam" id="PF19055">
    <property type="entry name" value="ABC2_membrane_7"/>
    <property type="match status" value="1"/>
</dbReference>
<name>A0A843XFQ4_COLES</name>
<dbReference type="Pfam" id="PF00005">
    <property type="entry name" value="ABC_tran"/>
    <property type="match status" value="1"/>
</dbReference>
<dbReference type="GO" id="GO:0016887">
    <property type="term" value="F:ATP hydrolysis activity"/>
    <property type="evidence" value="ECO:0007669"/>
    <property type="project" value="InterPro"/>
</dbReference>
<feature type="domain" description="ABC transporter" evidence="10">
    <location>
        <begin position="154"/>
        <end position="428"/>
    </location>
</feature>
<gene>
    <name evidence="11" type="ORF">Taro_051077</name>
</gene>
<accession>A0A843XFQ4</accession>
<dbReference type="Pfam" id="PF14510">
    <property type="entry name" value="ABC_trans_N"/>
    <property type="match status" value="1"/>
</dbReference>
<feature type="non-terminal residue" evidence="11">
    <location>
        <position position="532"/>
    </location>
</feature>
<keyword evidence="7" id="KW-0067">ATP-binding</keyword>
<evidence type="ECO:0000256" key="5">
    <source>
        <dbReference type="ARBA" id="ARBA00022737"/>
    </source>
</evidence>
<dbReference type="SMART" id="SM00382">
    <property type="entry name" value="AAA"/>
    <property type="match status" value="1"/>
</dbReference>
<dbReference type="GO" id="GO:0005524">
    <property type="term" value="F:ATP binding"/>
    <property type="evidence" value="ECO:0007669"/>
    <property type="project" value="UniProtKB-KW"/>
</dbReference>
<dbReference type="InterPro" id="IPR003439">
    <property type="entry name" value="ABC_transporter-like_ATP-bd"/>
</dbReference>
<dbReference type="AlphaFoldDB" id="A0A843XFQ4"/>
<keyword evidence="6" id="KW-0547">Nucleotide-binding</keyword>
<dbReference type="FunFam" id="3.40.50.300:FF:000179">
    <property type="entry name" value="ABC transporter G family member 34"/>
    <property type="match status" value="1"/>
</dbReference>
<dbReference type="InterPro" id="IPR029481">
    <property type="entry name" value="ABC_trans_N"/>
</dbReference>
<sequence length="532" mass="59174">MGSRGSATDFLEVEAGEVGPVTDPFARPSNAAAVEDADELVWAAIERLPTAKRPNYAILRRGGSSGLESTEAVDVRKLDRQNREHLVRQALATKEQDNYNVVAGIRKRLVRVGLEVPKVEVRFKNLTVSADVHIGGRALPTLANCVLNIFEQCLDSLKIWRSKRHKLTILNDISGVIKPGRMTLLLGPPGSGKSTLLLALAGKLDPNLQKTGDITYEGYALDEFFVRRTSAYISQTDNHIGELTVRETLDFAARCQGASENFAGYSKDLARLEKEKNIRPNPDIDAYMKAASVKGRKHSPVTDYVLKVLGLDVCADIPVGSDMNRGVSGGQKKRVTTGEMVVGPTKTLFMDEISTGLDSATTYQIVKCMGNFVHQMDATLLMSLLQPPPETFELFDDLILLAEGHLVYQGPRIHVLEFFESLGFKLPPRKGIADFLQEVTSRKDQAQYWSDNSVPHVFIPVSRIAEAFKKSKYWRSIDSTLSVPFNKMMNLPPVLASTKFAASRWDLFKACLSRELILLSRHRFLYIFRTCQ</sequence>
<dbReference type="EMBL" id="NMUH01007961">
    <property type="protein sequence ID" value="MQM18092.1"/>
    <property type="molecule type" value="Genomic_DNA"/>
</dbReference>
<dbReference type="InterPro" id="IPR043926">
    <property type="entry name" value="ABCG_dom"/>
</dbReference>
<dbReference type="Gene3D" id="3.40.50.300">
    <property type="entry name" value="P-loop containing nucleotide triphosphate hydrolases"/>
    <property type="match status" value="1"/>
</dbReference>
<evidence type="ECO:0000259" key="10">
    <source>
        <dbReference type="PROSITE" id="PS50893"/>
    </source>
</evidence>
<keyword evidence="8" id="KW-1133">Transmembrane helix</keyword>
<dbReference type="OrthoDB" id="66620at2759"/>
<keyword evidence="9" id="KW-0472">Membrane</keyword>